<sequence>MKIKLTSVYVDDQDKALHFYTDVLGFTKKADFSNGPYRWLTVASPDDPDGTELQLALNDNPAAKAYQQAMFQQGQPAIMVHSEDVEAEYERIKSRGAEFAMPPTEVMPGVTIAQLNDICGNLVQINTIARR</sequence>
<accession>A0A6G4WE81</accession>
<dbReference type="SUPFAM" id="SSF54593">
    <property type="entry name" value="Glyoxalase/Bleomycin resistance protein/Dihydroxybiphenyl dioxygenase"/>
    <property type="match status" value="1"/>
</dbReference>
<protein>
    <submittedName>
        <fullName evidence="2">VOC family protein</fullName>
    </submittedName>
</protein>
<dbReference type="PROSITE" id="PS51819">
    <property type="entry name" value="VOC"/>
    <property type="match status" value="1"/>
</dbReference>
<dbReference type="AlphaFoldDB" id="A0A6G4WE81"/>
<organism evidence="2 3">
    <name type="scientific">Allomesorhizobium camelthorni</name>
    <dbReference type="NCBI Taxonomy" id="475069"/>
    <lineage>
        <taxon>Bacteria</taxon>
        <taxon>Pseudomonadati</taxon>
        <taxon>Pseudomonadota</taxon>
        <taxon>Alphaproteobacteria</taxon>
        <taxon>Hyphomicrobiales</taxon>
        <taxon>Phyllobacteriaceae</taxon>
        <taxon>Allomesorhizobium</taxon>
    </lineage>
</organism>
<gene>
    <name evidence="2" type="ORF">G6N73_15915</name>
</gene>
<dbReference type="RefSeq" id="WP_165029242.1">
    <property type="nucleotide sequence ID" value="NZ_JAAKZF010000020.1"/>
</dbReference>
<dbReference type="InterPro" id="IPR029068">
    <property type="entry name" value="Glyas_Bleomycin-R_OHBP_Dase"/>
</dbReference>
<proteinExistence type="predicted"/>
<dbReference type="Pfam" id="PF00903">
    <property type="entry name" value="Glyoxalase"/>
    <property type="match status" value="1"/>
</dbReference>
<dbReference type="CDD" id="cd07263">
    <property type="entry name" value="VOC_like"/>
    <property type="match status" value="1"/>
</dbReference>
<name>A0A6G4WE81_9HYPH</name>
<feature type="domain" description="VOC" evidence="1">
    <location>
        <begin position="2"/>
        <end position="128"/>
    </location>
</feature>
<dbReference type="Proteomes" id="UP001642900">
    <property type="component" value="Unassembled WGS sequence"/>
</dbReference>
<dbReference type="InterPro" id="IPR004360">
    <property type="entry name" value="Glyas_Fos-R_dOase_dom"/>
</dbReference>
<dbReference type="Gene3D" id="3.10.180.10">
    <property type="entry name" value="2,3-Dihydroxybiphenyl 1,2-Dioxygenase, domain 1"/>
    <property type="match status" value="1"/>
</dbReference>
<evidence type="ECO:0000259" key="1">
    <source>
        <dbReference type="PROSITE" id="PS51819"/>
    </source>
</evidence>
<evidence type="ECO:0000313" key="2">
    <source>
        <dbReference type="EMBL" id="NGO52648.1"/>
    </source>
</evidence>
<reference evidence="2 3" key="1">
    <citation type="submission" date="2020-02" db="EMBL/GenBank/DDBJ databases">
        <title>Genome sequence of strain CCNWXJ40-4.</title>
        <authorList>
            <person name="Gao J."/>
            <person name="Sun J."/>
        </authorList>
    </citation>
    <scope>NUCLEOTIDE SEQUENCE [LARGE SCALE GENOMIC DNA]</scope>
    <source>
        <strain evidence="2 3">CCNWXJ 40-4</strain>
    </source>
</reference>
<keyword evidence="3" id="KW-1185">Reference proteome</keyword>
<evidence type="ECO:0000313" key="3">
    <source>
        <dbReference type="Proteomes" id="UP001642900"/>
    </source>
</evidence>
<dbReference type="PANTHER" id="PTHR36437:SF2">
    <property type="entry name" value="GLYOXALASE_BLEOMYCIN RESISTANCE PROTEIN_DIOXYGENASE"/>
    <property type="match status" value="1"/>
</dbReference>
<dbReference type="PANTHER" id="PTHR36437">
    <property type="entry name" value="GLYOXALASE/BLEOMYCIN RESISTANCE PROTEIN/DIOXYGENASE"/>
    <property type="match status" value="1"/>
</dbReference>
<dbReference type="EMBL" id="JAAKZF010000020">
    <property type="protein sequence ID" value="NGO52648.1"/>
    <property type="molecule type" value="Genomic_DNA"/>
</dbReference>
<comment type="caution">
    <text evidence="2">The sequence shown here is derived from an EMBL/GenBank/DDBJ whole genome shotgun (WGS) entry which is preliminary data.</text>
</comment>
<dbReference type="InterPro" id="IPR037523">
    <property type="entry name" value="VOC_core"/>
</dbReference>